<sequence length="73" mass="8384">MLQIIKATCTNGELVLSEKLSSELEGKTLQIMFIETSEPNQAIDSQALKIEQFLERVNNYSFLLPADYKFNRE</sequence>
<organism evidence="1 2">
    <name type="scientific">Anabaena azotica FACHB-119</name>
    <dbReference type="NCBI Taxonomy" id="947527"/>
    <lineage>
        <taxon>Bacteria</taxon>
        <taxon>Bacillati</taxon>
        <taxon>Cyanobacteriota</taxon>
        <taxon>Cyanophyceae</taxon>
        <taxon>Nostocales</taxon>
        <taxon>Nostocaceae</taxon>
        <taxon>Anabaena</taxon>
        <taxon>Anabaena azotica</taxon>
    </lineage>
</organism>
<accession>A0ABR8D6W2</accession>
<gene>
    <name evidence="1" type="ORF">H6G83_14975</name>
</gene>
<proteinExistence type="predicted"/>
<dbReference type="RefSeq" id="WP_190473588.1">
    <property type="nucleotide sequence ID" value="NZ_JACJSG010000018.1"/>
</dbReference>
<dbReference type="Proteomes" id="UP000661112">
    <property type="component" value="Unassembled WGS sequence"/>
</dbReference>
<protein>
    <submittedName>
        <fullName evidence="1">Uncharacterized protein</fullName>
    </submittedName>
</protein>
<keyword evidence="2" id="KW-1185">Reference proteome</keyword>
<reference evidence="1 2" key="1">
    <citation type="journal article" date="2020" name="ISME J.">
        <title>Comparative genomics reveals insights into cyanobacterial evolution and habitat adaptation.</title>
        <authorList>
            <person name="Chen M.Y."/>
            <person name="Teng W.K."/>
            <person name="Zhao L."/>
            <person name="Hu C.X."/>
            <person name="Zhou Y.K."/>
            <person name="Han B.P."/>
            <person name="Song L.R."/>
            <person name="Shu W.S."/>
        </authorList>
    </citation>
    <scope>NUCLEOTIDE SEQUENCE [LARGE SCALE GENOMIC DNA]</scope>
    <source>
        <strain evidence="1 2">FACHB-119</strain>
    </source>
</reference>
<evidence type="ECO:0000313" key="2">
    <source>
        <dbReference type="Proteomes" id="UP000661112"/>
    </source>
</evidence>
<comment type="caution">
    <text evidence="1">The sequence shown here is derived from an EMBL/GenBank/DDBJ whole genome shotgun (WGS) entry which is preliminary data.</text>
</comment>
<name>A0ABR8D6W2_9NOST</name>
<dbReference type="EMBL" id="JACJSG010000018">
    <property type="protein sequence ID" value="MBD2501891.1"/>
    <property type="molecule type" value="Genomic_DNA"/>
</dbReference>
<evidence type="ECO:0000313" key="1">
    <source>
        <dbReference type="EMBL" id="MBD2501891.1"/>
    </source>
</evidence>